<evidence type="ECO:0000313" key="2">
    <source>
        <dbReference type="Proteomes" id="UP001177212"/>
    </source>
</evidence>
<keyword evidence="2" id="KW-1185">Reference proteome</keyword>
<sequence length="242" mass="27816">MSALLEKLCLNGTKATRKQNREIDFSLMHPLRIIRNNEMLPINVMFNSKSESFSKISQRALCENTNPYEAIEKLSKRSPLFLQEILTGDSSTFTKQINTSFFRLYMHSFFVQGGLIAKTTSSKKTTKRDLDPVKCAYIPINYEMYCDFDEKIRLVEGYYIFIGESLSSIVIQGKPLNTVAGPRLIIHEFEFTSDLMPKEYDFIRKCFDDLAIEGKFVSVCDVYKNNKSISKTISKTLKSLDN</sequence>
<dbReference type="EMBL" id="JAUYVT010000014">
    <property type="protein sequence ID" value="MDP2565809.1"/>
    <property type="molecule type" value="Genomic_DNA"/>
</dbReference>
<organism evidence="1 2">
    <name type="scientific">Pseudoalteromonas marina</name>
    <dbReference type="NCBI Taxonomy" id="267375"/>
    <lineage>
        <taxon>Bacteria</taxon>
        <taxon>Pseudomonadati</taxon>
        <taxon>Pseudomonadota</taxon>
        <taxon>Gammaproteobacteria</taxon>
        <taxon>Alteromonadales</taxon>
        <taxon>Pseudoalteromonadaceae</taxon>
        <taxon>Pseudoalteromonas</taxon>
    </lineage>
</organism>
<reference evidence="1" key="1">
    <citation type="submission" date="2023-07" db="EMBL/GenBank/DDBJ databases">
        <title>Genome content predicts the carbon catabolic preferences of heterotrophic bacteria.</title>
        <authorList>
            <person name="Gralka M."/>
        </authorList>
    </citation>
    <scope>NUCLEOTIDE SEQUENCE</scope>
    <source>
        <strain evidence="1">4G09</strain>
    </source>
</reference>
<comment type="caution">
    <text evidence="1">The sequence shown here is derived from an EMBL/GenBank/DDBJ whole genome shotgun (WGS) entry which is preliminary data.</text>
</comment>
<protein>
    <submittedName>
        <fullName evidence="1">Uncharacterized protein</fullName>
    </submittedName>
</protein>
<proteinExistence type="predicted"/>
<name>A0ABT9FGA4_9GAMM</name>
<dbReference type="RefSeq" id="WP_305472547.1">
    <property type="nucleotide sequence ID" value="NZ_JAUYVT010000014.1"/>
</dbReference>
<gene>
    <name evidence="1" type="ORF">Q8W34_14275</name>
</gene>
<accession>A0ABT9FGA4</accession>
<dbReference type="Proteomes" id="UP001177212">
    <property type="component" value="Unassembled WGS sequence"/>
</dbReference>
<evidence type="ECO:0000313" key="1">
    <source>
        <dbReference type="EMBL" id="MDP2565809.1"/>
    </source>
</evidence>